<dbReference type="EMBL" id="JBHTJO010000001">
    <property type="protein sequence ID" value="MFD0985573.1"/>
    <property type="molecule type" value="Genomic_DNA"/>
</dbReference>
<protein>
    <submittedName>
        <fullName evidence="1">Uncharacterized protein</fullName>
    </submittedName>
</protein>
<dbReference type="RefSeq" id="WP_379084107.1">
    <property type="nucleotide sequence ID" value="NZ_JBHTJO010000001.1"/>
</dbReference>
<evidence type="ECO:0000313" key="2">
    <source>
        <dbReference type="Proteomes" id="UP001597102"/>
    </source>
</evidence>
<keyword evidence="2" id="KW-1185">Reference proteome</keyword>
<proteinExistence type="predicted"/>
<dbReference type="Proteomes" id="UP001597102">
    <property type="component" value="Unassembled WGS sequence"/>
</dbReference>
<comment type="caution">
    <text evidence="1">The sequence shown here is derived from an EMBL/GenBank/DDBJ whole genome shotgun (WGS) entry which is preliminary data.</text>
</comment>
<gene>
    <name evidence="1" type="ORF">ACFQ2F_00490</name>
</gene>
<evidence type="ECO:0000313" key="1">
    <source>
        <dbReference type="EMBL" id="MFD0985573.1"/>
    </source>
</evidence>
<organism evidence="1 2">
    <name type="scientific">Methyloligella solikamskensis</name>
    <dbReference type="NCBI Taxonomy" id="1177756"/>
    <lineage>
        <taxon>Bacteria</taxon>
        <taxon>Pseudomonadati</taxon>
        <taxon>Pseudomonadota</taxon>
        <taxon>Alphaproteobacteria</taxon>
        <taxon>Hyphomicrobiales</taxon>
        <taxon>Hyphomicrobiaceae</taxon>
        <taxon>Methyloligella</taxon>
    </lineage>
</organism>
<accession>A0ABW3J5S2</accession>
<sequence length="103" mass="11344">MDAQAQFRACVKISGTDDGVVQEAAVEGANEALENAIADWRRQHPGINPVRSAERAEPNPYWRSTVTPDLYFKPDIVTSQSYTICWRGVVSPVVCTAGARLCY</sequence>
<reference evidence="2" key="1">
    <citation type="journal article" date="2019" name="Int. J. Syst. Evol. Microbiol.">
        <title>The Global Catalogue of Microorganisms (GCM) 10K type strain sequencing project: providing services to taxonomists for standard genome sequencing and annotation.</title>
        <authorList>
            <consortium name="The Broad Institute Genomics Platform"/>
            <consortium name="The Broad Institute Genome Sequencing Center for Infectious Disease"/>
            <person name="Wu L."/>
            <person name="Ma J."/>
        </authorList>
    </citation>
    <scope>NUCLEOTIDE SEQUENCE [LARGE SCALE GENOMIC DNA]</scope>
    <source>
        <strain evidence="2">CCUG 61697</strain>
    </source>
</reference>
<name>A0ABW3J5S2_9HYPH</name>